<accession>A0AAE6YL71</accession>
<proteinExistence type="predicted"/>
<gene>
    <name evidence="1" type="ORF">GU334_03980</name>
</gene>
<dbReference type="Proteomes" id="UP000501558">
    <property type="component" value="Chromosome"/>
</dbReference>
<protein>
    <submittedName>
        <fullName evidence="1">Uncharacterized protein</fullName>
    </submittedName>
</protein>
<dbReference type="AlphaFoldDB" id="A0AAE6YL71"/>
<evidence type="ECO:0000313" key="1">
    <source>
        <dbReference type="EMBL" id="QIW58110.1"/>
    </source>
</evidence>
<dbReference type="RefSeq" id="WP_167841192.1">
    <property type="nucleotide sequence ID" value="NZ_CP047628.1"/>
</dbReference>
<keyword evidence="2" id="KW-1185">Reference proteome</keyword>
<organism evidence="1 2">
    <name type="scientific">Pseudolactococcus raffinolactis</name>
    <dbReference type="NCBI Taxonomy" id="1366"/>
    <lineage>
        <taxon>Bacteria</taxon>
        <taxon>Bacillati</taxon>
        <taxon>Bacillota</taxon>
        <taxon>Bacilli</taxon>
        <taxon>Lactobacillales</taxon>
        <taxon>Streptococcaceae</taxon>
        <taxon>Pseudolactococcus</taxon>
    </lineage>
</organism>
<sequence>MNKFNQARQKQRSDEEQAEMFADTMDMIARERAVSRLFSGNKSLQVHNLSHAVNLINEQLGHEYDNMLMNTSTEELHVLHDGIKTLIHGWQHSNEIDTELVKELQNPQNFSDYQDYIKHLLRLSKLETTIKVLGNFKQ</sequence>
<reference evidence="1 2" key="1">
    <citation type="submission" date="2019-12" db="EMBL/GenBank/DDBJ databases">
        <title>Whole genome sequences of Lactococcus raffinolactis strains isolated from sewage.</title>
        <authorList>
            <person name="Ybazeta G."/>
            <person name="Ross M."/>
            <person name="Brabant-Kirwan D."/>
            <person name="Saleh M."/>
            <person name="Dillon J.A."/>
            <person name="Splinter K."/>
            <person name="Nokhbeh R."/>
        </authorList>
    </citation>
    <scope>NUCLEOTIDE SEQUENCE [LARGE SCALE GENOMIC DNA]</scope>
    <source>
        <strain evidence="1 2">Lr_19_14</strain>
    </source>
</reference>
<name>A0AAE6YL71_9LACT</name>
<evidence type="ECO:0000313" key="2">
    <source>
        <dbReference type="Proteomes" id="UP000501558"/>
    </source>
</evidence>
<dbReference type="EMBL" id="CP047628">
    <property type="protein sequence ID" value="QIW58110.1"/>
    <property type="molecule type" value="Genomic_DNA"/>
</dbReference>